<dbReference type="KEGG" id="tva:4755660"/>
<evidence type="ECO:0000313" key="2">
    <source>
        <dbReference type="EMBL" id="EAX97871.1"/>
    </source>
</evidence>
<dbReference type="VEuPathDB" id="TrichDB:TVAGG3_0867730"/>
<dbReference type="Gene3D" id="3.30.70.1230">
    <property type="entry name" value="Nucleotide cyclase"/>
    <property type="match status" value="1"/>
</dbReference>
<dbReference type="Proteomes" id="UP000001542">
    <property type="component" value="Unassembled WGS sequence"/>
</dbReference>
<dbReference type="PROSITE" id="PS50125">
    <property type="entry name" value="GUANYLATE_CYCLASE_2"/>
    <property type="match status" value="1"/>
</dbReference>
<dbReference type="GO" id="GO:0009190">
    <property type="term" value="P:cyclic nucleotide biosynthetic process"/>
    <property type="evidence" value="ECO:0007669"/>
    <property type="project" value="InterPro"/>
</dbReference>
<organism evidence="2 3">
    <name type="scientific">Trichomonas vaginalis (strain ATCC PRA-98 / G3)</name>
    <dbReference type="NCBI Taxonomy" id="412133"/>
    <lineage>
        <taxon>Eukaryota</taxon>
        <taxon>Metamonada</taxon>
        <taxon>Parabasalia</taxon>
        <taxon>Trichomonadida</taxon>
        <taxon>Trichomonadidae</taxon>
        <taxon>Trichomonas</taxon>
    </lineage>
</organism>
<dbReference type="PANTHER" id="PTHR45655:SF13">
    <property type="entry name" value="SOLUBLE GUANYLATE CYCLASE GCY-32-RELATED"/>
    <property type="match status" value="1"/>
</dbReference>
<accession>A2FB36</accession>
<evidence type="ECO:0000313" key="3">
    <source>
        <dbReference type="Proteomes" id="UP000001542"/>
    </source>
</evidence>
<dbReference type="GO" id="GO:0035556">
    <property type="term" value="P:intracellular signal transduction"/>
    <property type="evidence" value="ECO:0007669"/>
    <property type="project" value="InterPro"/>
</dbReference>
<sequence>MADQILGDNPNEAFSVQSATIAVVHFPGCDIDKLLEIHSKLSENITSKYQTIANVDIIGSHLVASAGIFETVSQSERHANDAISFAVEALKTAKSVLGDDAETRIGVATGGPVYVGVIDIGRPFFEVCGEAVEFAEEIAAKAPKGVVHTTRAVYELIYGRGFMIKERGEVSLGKFGTIVTYTVTQ</sequence>
<gene>
    <name evidence="2" type="ORF">TVAG_489990</name>
</gene>
<proteinExistence type="predicted"/>
<feature type="domain" description="Guanylate cyclase" evidence="1">
    <location>
        <begin position="1"/>
        <end position="139"/>
    </location>
</feature>
<name>A2FB36_TRIV3</name>
<dbReference type="EMBL" id="DS113697">
    <property type="protein sequence ID" value="EAX97871.1"/>
    <property type="molecule type" value="Genomic_DNA"/>
</dbReference>
<dbReference type="InParanoid" id="A2FB36"/>
<keyword evidence="3" id="KW-1185">Reference proteome</keyword>
<dbReference type="InterPro" id="IPR001054">
    <property type="entry name" value="A/G_cyclase"/>
</dbReference>
<protein>
    <submittedName>
        <fullName evidence="2">Adenylate and Guanylate cyclase catalytic domain containing protein</fullName>
    </submittedName>
</protein>
<dbReference type="OrthoDB" id="6127067at2759"/>
<dbReference type="RefSeq" id="XP_001310801.1">
    <property type="nucleotide sequence ID" value="XM_001310800.1"/>
</dbReference>
<dbReference type="InterPro" id="IPR029787">
    <property type="entry name" value="Nucleotide_cyclase"/>
</dbReference>
<evidence type="ECO:0000259" key="1">
    <source>
        <dbReference type="PROSITE" id="PS50125"/>
    </source>
</evidence>
<dbReference type="AlphaFoldDB" id="A2FB36"/>
<reference evidence="2" key="1">
    <citation type="submission" date="2006-10" db="EMBL/GenBank/DDBJ databases">
        <authorList>
            <person name="Amadeo P."/>
            <person name="Zhao Q."/>
            <person name="Wortman J."/>
            <person name="Fraser-Liggett C."/>
            <person name="Carlton J."/>
        </authorList>
    </citation>
    <scope>NUCLEOTIDE SEQUENCE</scope>
    <source>
        <strain evidence="2">G3</strain>
    </source>
</reference>
<reference evidence="2" key="2">
    <citation type="journal article" date="2007" name="Science">
        <title>Draft genome sequence of the sexually transmitted pathogen Trichomonas vaginalis.</title>
        <authorList>
            <person name="Carlton J.M."/>
            <person name="Hirt R.P."/>
            <person name="Silva J.C."/>
            <person name="Delcher A.L."/>
            <person name="Schatz M."/>
            <person name="Zhao Q."/>
            <person name="Wortman J.R."/>
            <person name="Bidwell S.L."/>
            <person name="Alsmark U.C.M."/>
            <person name="Besteiro S."/>
            <person name="Sicheritz-Ponten T."/>
            <person name="Noel C.J."/>
            <person name="Dacks J.B."/>
            <person name="Foster P.G."/>
            <person name="Simillion C."/>
            <person name="Van de Peer Y."/>
            <person name="Miranda-Saavedra D."/>
            <person name="Barton G.J."/>
            <person name="Westrop G.D."/>
            <person name="Mueller S."/>
            <person name="Dessi D."/>
            <person name="Fiori P.L."/>
            <person name="Ren Q."/>
            <person name="Paulsen I."/>
            <person name="Zhang H."/>
            <person name="Bastida-Corcuera F.D."/>
            <person name="Simoes-Barbosa A."/>
            <person name="Brown M.T."/>
            <person name="Hayes R.D."/>
            <person name="Mukherjee M."/>
            <person name="Okumura C.Y."/>
            <person name="Schneider R."/>
            <person name="Smith A.J."/>
            <person name="Vanacova S."/>
            <person name="Villalvazo M."/>
            <person name="Haas B.J."/>
            <person name="Pertea M."/>
            <person name="Feldblyum T.V."/>
            <person name="Utterback T.R."/>
            <person name="Shu C.L."/>
            <person name="Osoegawa K."/>
            <person name="de Jong P.J."/>
            <person name="Hrdy I."/>
            <person name="Horvathova L."/>
            <person name="Zubacova Z."/>
            <person name="Dolezal P."/>
            <person name="Malik S.B."/>
            <person name="Logsdon J.M. Jr."/>
            <person name="Henze K."/>
            <person name="Gupta A."/>
            <person name="Wang C.C."/>
            <person name="Dunne R.L."/>
            <person name="Upcroft J.A."/>
            <person name="Upcroft P."/>
            <person name="White O."/>
            <person name="Salzberg S.L."/>
            <person name="Tang P."/>
            <person name="Chiu C.-H."/>
            <person name="Lee Y.-S."/>
            <person name="Embley T.M."/>
            <person name="Coombs G.H."/>
            <person name="Mottram J.C."/>
            <person name="Tachezy J."/>
            <person name="Fraser-Liggett C.M."/>
            <person name="Johnson P.J."/>
        </authorList>
    </citation>
    <scope>NUCLEOTIDE SEQUENCE [LARGE SCALE GENOMIC DNA]</scope>
    <source>
        <strain evidence="2">G3</strain>
    </source>
</reference>
<dbReference type="SUPFAM" id="SSF55073">
    <property type="entry name" value="Nucleotide cyclase"/>
    <property type="match status" value="1"/>
</dbReference>
<dbReference type="STRING" id="5722.A2FB36"/>
<dbReference type="Pfam" id="PF00211">
    <property type="entry name" value="Guanylate_cyc"/>
    <property type="match status" value="1"/>
</dbReference>
<dbReference type="PANTHER" id="PTHR45655">
    <property type="entry name" value="GUANYLATE CYCLASE SOLUBLE SUBUNIT BETA-2"/>
    <property type="match status" value="1"/>
</dbReference>
<dbReference type="CDD" id="cd07302">
    <property type="entry name" value="CHD"/>
    <property type="match status" value="1"/>
</dbReference>